<gene>
    <name evidence="1" type="ORF">PLEPLA_LOCUS31664</name>
</gene>
<comment type="caution">
    <text evidence="1">The sequence shown here is derived from an EMBL/GenBank/DDBJ whole genome shotgun (WGS) entry which is preliminary data.</text>
</comment>
<reference evidence="1" key="1">
    <citation type="submission" date="2020-03" db="EMBL/GenBank/DDBJ databases">
        <authorList>
            <person name="Weist P."/>
        </authorList>
    </citation>
    <scope>NUCLEOTIDE SEQUENCE</scope>
</reference>
<proteinExistence type="predicted"/>
<name>A0A9N7V8G3_PLEPL</name>
<dbReference type="AlphaFoldDB" id="A0A9N7V8G3"/>
<dbReference type="EMBL" id="CADEAL010003235">
    <property type="protein sequence ID" value="CAB1443948.1"/>
    <property type="molecule type" value="Genomic_DNA"/>
</dbReference>
<organism evidence="1 2">
    <name type="scientific">Pleuronectes platessa</name>
    <name type="common">European plaice</name>
    <dbReference type="NCBI Taxonomy" id="8262"/>
    <lineage>
        <taxon>Eukaryota</taxon>
        <taxon>Metazoa</taxon>
        <taxon>Chordata</taxon>
        <taxon>Craniata</taxon>
        <taxon>Vertebrata</taxon>
        <taxon>Euteleostomi</taxon>
        <taxon>Actinopterygii</taxon>
        <taxon>Neopterygii</taxon>
        <taxon>Teleostei</taxon>
        <taxon>Neoteleostei</taxon>
        <taxon>Acanthomorphata</taxon>
        <taxon>Carangaria</taxon>
        <taxon>Pleuronectiformes</taxon>
        <taxon>Pleuronectoidei</taxon>
        <taxon>Pleuronectidae</taxon>
        <taxon>Pleuronectes</taxon>
    </lineage>
</organism>
<keyword evidence="2" id="KW-1185">Reference proteome</keyword>
<protein>
    <submittedName>
        <fullName evidence="1">Uncharacterized protein</fullName>
    </submittedName>
</protein>
<dbReference type="Proteomes" id="UP001153269">
    <property type="component" value="Unassembled WGS sequence"/>
</dbReference>
<evidence type="ECO:0000313" key="2">
    <source>
        <dbReference type="Proteomes" id="UP001153269"/>
    </source>
</evidence>
<evidence type="ECO:0000313" key="1">
    <source>
        <dbReference type="EMBL" id="CAB1443948.1"/>
    </source>
</evidence>
<sequence>MPACVAASSSGEASSSEPSLAASYLVLSGARAQGMNLSLTPACKQTKYRGKDELRGRGCGCLHAVCPSPLLSPLLSLISPPHFPLVSARNQTPPPSFTDVLNL</sequence>
<accession>A0A9N7V8G3</accession>